<protein>
    <submittedName>
        <fullName evidence="15">Alpha-glucosidase/alpha-galactosidase</fullName>
    </submittedName>
</protein>
<feature type="binding site" evidence="11">
    <location>
        <position position="215"/>
    </location>
    <ligand>
        <name>Mn(2+)</name>
        <dbReference type="ChEBI" id="CHEBI:29035"/>
    </ligand>
</feature>
<dbReference type="Pfam" id="PF11975">
    <property type="entry name" value="Glyco_hydro_4C"/>
    <property type="match status" value="1"/>
</dbReference>
<dbReference type="Gene3D" id="3.90.1820.10">
    <property type="entry name" value="AglA-like glucosidase"/>
    <property type="match status" value="1"/>
</dbReference>
<dbReference type="Proteomes" id="UP000611762">
    <property type="component" value="Unassembled WGS sequence"/>
</dbReference>
<dbReference type="PANTHER" id="PTHR32092">
    <property type="entry name" value="6-PHOSPHO-BETA-GLUCOSIDASE-RELATED"/>
    <property type="match status" value="1"/>
</dbReference>
<keyword evidence="4 11" id="KW-0479">Metal-binding</keyword>
<keyword evidence="11" id="KW-0533">Nickel</keyword>
<proteinExistence type="inferred from homology"/>
<evidence type="ECO:0000256" key="5">
    <source>
        <dbReference type="ARBA" id="ARBA00022801"/>
    </source>
</evidence>
<gene>
    <name evidence="15" type="ORF">H8698_00725</name>
</gene>
<evidence type="ECO:0000256" key="13">
    <source>
        <dbReference type="RuleBase" id="RU361152"/>
    </source>
</evidence>
<evidence type="ECO:0000256" key="12">
    <source>
        <dbReference type="PIRSR" id="PIRSR601088-4"/>
    </source>
</evidence>
<dbReference type="EMBL" id="JACRSU010000001">
    <property type="protein sequence ID" value="MBC8539498.1"/>
    <property type="molecule type" value="Genomic_DNA"/>
</dbReference>
<keyword evidence="7 11" id="KW-0464">Manganese</keyword>
<organism evidence="15 16">
    <name type="scientific">Congzhengia minquanensis</name>
    <dbReference type="NCBI Taxonomy" id="2763657"/>
    <lineage>
        <taxon>Bacteria</taxon>
        <taxon>Bacillati</taxon>
        <taxon>Bacillota</taxon>
        <taxon>Clostridia</taxon>
        <taxon>Eubacteriales</taxon>
        <taxon>Oscillospiraceae</taxon>
        <taxon>Congzhengia</taxon>
    </lineage>
</organism>
<evidence type="ECO:0000256" key="8">
    <source>
        <dbReference type="ARBA" id="ARBA00023277"/>
    </source>
</evidence>
<comment type="caution">
    <text evidence="15">The sequence shown here is derived from an EMBL/GenBank/DDBJ whole genome shotgun (WGS) entry which is preliminary data.</text>
</comment>
<dbReference type="PRINTS" id="PR00732">
    <property type="entry name" value="GLHYDRLASE4"/>
</dbReference>
<dbReference type="InterPro" id="IPR001088">
    <property type="entry name" value="Glyco_hydro_4"/>
</dbReference>
<keyword evidence="11" id="KW-0408">Iron</keyword>
<evidence type="ECO:0000256" key="10">
    <source>
        <dbReference type="PIRSR" id="PIRSR601088-2"/>
    </source>
</evidence>
<name>A0A926DIJ3_9FIRM</name>
<keyword evidence="16" id="KW-1185">Reference proteome</keyword>
<evidence type="ECO:0000313" key="15">
    <source>
        <dbReference type="EMBL" id="MBC8539498.1"/>
    </source>
</evidence>
<dbReference type="RefSeq" id="WP_249310635.1">
    <property type="nucleotide sequence ID" value="NZ_JACRSU010000001.1"/>
</dbReference>
<evidence type="ECO:0000256" key="3">
    <source>
        <dbReference type="ARBA" id="ARBA00011881"/>
    </source>
</evidence>
<dbReference type="AlphaFoldDB" id="A0A926DIJ3"/>
<dbReference type="InterPro" id="IPR036291">
    <property type="entry name" value="NAD(P)-bd_dom_sf"/>
</dbReference>
<keyword evidence="8" id="KW-0119">Carbohydrate metabolism</keyword>
<evidence type="ECO:0000256" key="7">
    <source>
        <dbReference type="ARBA" id="ARBA00023211"/>
    </source>
</evidence>
<keyword evidence="6 13" id="KW-0520">NAD</keyword>
<dbReference type="GO" id="GO:0016616">
    <property type="term" value="F:oxidoreductase activity, acting on the CH-OH group of donors, NAD or NADP as acceptor"/>
    <property type="evidence" value="ECO:0007669"/>
    <property type="project" value="InterPro"/>
</dbReference>
<keyword evidence="9 13" id="KW-0326">Glycosidase</keyword>
<dbReference type="InterPro" id="IPR053715">
    <property type="entry name" value="GH4_Enzyme_sf"/>
</dbReference>
<feature type="binding site" evidence="11">
    <location>
        <position position="178"/>
    </location>
    <ligand>
        <name>Mn(2+)</name>
        <dbReference type="ChEBI" id="CHEBI:29035"/>
    </ligand>
</feature>
<evidence type="ECO:0000259" key="14">
    <source>
        <dbReference type="Pfam" id="PF11975"/>
    </source>
</evidence>
<evidence type="ECO:0000256" key="9">
    <source>
        <dbReference type="ARBA" id="ARBA00023295"/>
    </source>
</evidence>
<feature type="site" description="Increases basicity of active site Tyr" evidence="12">
    <location>
        <position position="118"/>
    </location>
</feature>
<comment type="cofactor">
    <cofactor evidence="13">
        <name>NAD(+)</name>
        <dbReference type="ChEBI" id="CHEBI:57540"/>
    </cofactor>
    <text evidence="13">Binds 1 NAD(+) per subunit.</text>
</comment>
<dbReference type="InterPro" id="IPR015955">
    <property type="entry name" value="Lactate_DH/Glyco_Ohase_4_C"/>
</dbReference>
<comment type="cofactor">
    <cofactor evidence="1">
        <name>Mn(2+)</name>
        <dbReference type="ChEBI" id="CHEBI:29035"/>
    </cofactor>
</comment>
<comment type="subunit">
    <text evidence="3">Homotetramer.</text>
</comment>
<dbReference type="PANTHER" id="PTHR32092:SF2">
    <property type="entry name" value="ALPHA-GALACTURONIDASE"/>
    <property type="match status" value="1"/>
</dbReference>
<dbReference type="GO" id="GO:0046872">
    <property type="term" value="F:metal ion binding"/>
    <property type="evidence" value="ECO:0007669"/>
    <property type="project" value="UniProtKB-KW"/>
</dbReference>
<sequence length="464" mass="52387">MKGSKDLKNIKIAYIGGGSRGWAWQLMRDLATEKEIAGQVALYDIDFEAAKHNEAIGNELKKREDVVGKWDYKAYETIDGALTGADFVVISIMPGTFEEMASDVHLPEEYGIYQSVGDTAGPGGIVRALRTIPMMFEIAEAIQAYSPNAWVINYTNPMSLCVKALYTKFPEIKAFGCCHEVFGTASFLCEMLKDMEGIDGVKRQDLTYNVIGINHFTFFDKASYNGVDLFPMYDKFVDKYYDTGFFDEASKTNWMNNTFSCAHRVKFDLFKRYGSIAAAGDRHLAEFCYGKEYLKDPETVKAWKFGLTTVDWRKKDLKERLEKSRKYLSGEEQIDVTPSGEEGVLQMKALLGLGNFVTNVNIINRGQVPQLPLGSIVETNAYFSADEVRPVLCSDIPSELLALFSRHIYNHESIMKSALTGDLNHAFRAFLNDPLVTLDVKTAKELFDRMIHNTKKYLTMYQIG</sequence>
<evidence type="ECO:0000256" key="6">
    <source>
        <dbReference type="ARBA" id="ARBA00023027"/>
    </source>
</evidence>
<dbReference type="Pfam" id="PF02056">
    <property type="entry name" value="Glyco_hydro_4"/>
    <property type="match status" value="1"/>
</dbReference>
<evidence type="ECO:0000256" key="2">
    <source>
        <dbReference type="ARBA" id="ARBA00010141"/>
    </source>
</evidence>
<evidence type="ECO:0000256" key="4">
    <source>
        <dbReference type="ARBA" id="ARBA00022723"/>
    </source>
</evidence>
<evidence type="ECO:0000256" key="11">
    <source>
        <dbReference type="PIRSR" id="PIRSR601088-3"/>
    </source>
</evidence>
<dbReference type="InterPro" id="IPR022616">
    <property type="entry name" value="Glyco_hydro_4_C"/>
</dbReference>
<accession>A0A926DIJ3</accession>
<evidence type="ECO:0000313" key="16">
    <source>
        <dbReference type="Proteomes" id="UP000611762"/>
    </source>
</evidence>
<dbReference type="SUPFAM" id="SSF56327">
    <property type="entry name" value="LDH C-terminal domain-like"/>
    <property type="match status" value="1"/>
</dbReference>
<dbReference type="GO" id="GO:0004553">
    <property type="term" value="F:hydrolase activity, hydrolyzing O-glycosyl compounds"/>
    <property type="evidence" value="ECO:0007669"/>
    <property type="project" value="InterPro"/>
</dbReference>
<evidence type="ECO:0000256" key="1">
    <source>
        <dbReference type="ARBA" id="ARBA00001936"/>
    </source>
</evidence>
<feature type="binding site" evidence="10">
    <location>
        <position position="156"/>
    </location>
    <ligand>
        <name>substrate</name>
    </ligand>
</feature>
<dbReference type="GO" id="GO:0005975">
    <property type="term" value="P:carbohydrate metabolic process"/>
    <property type="evidence" value="ECO:0007669"/>
    <property type="project" value="InterPro"/>
</dbReference>
<comment type="similarity">
    <text evidence="2 13">Belongs to the glycosyl hydrolase 4 family.</text>
</comment>
<keyword evidence="11" id="KW-0170">Cobalt</keyword>
<feature type="domain" description="Glycosyl hydrolase family 4 C-terminal" evidence="14">
    <location>
        <begin position="210"/>
        <end position="436"/>
    </location>
</feature>
<dbReference type="SUPFAM" id="SSF51735">
    <property type="entry name" value="NAD(P)-binding Rossmann-fold domains"/>
    <property type="match status" value="1"/>
</dbReference>
<reference evidence="15" key="1">
    <citation type="submission" date="2020-08" db="EMBL/GenBank/DDBJ databases">
        <title>Genome public.</title>
        <authorList>
            <person name="Liu C."/>
            <person name="Sun Q."/>
        </authorList>
    </citation>
    <scope>NUCLEOTIDE SEQUENCE</scope>
    <source>
        <strain evidence="15">H8</strain>
    </source>
</reference>
<keyword evidence="5 13" id="KW-0378">Hydrolase</keyword>